<reference evidence="5" key="1">
    <citation type="submission" date="2017-09" db="EMBL/GenBank/DDBJ databases">
        <title>Depth-based differentiation of microbial function through sediment-hosted aquifers and enrichment of novel symbionts in the deep terrestrial subsurface.</title>
        <authorList>
            <person name="Probst A.J."/>
            <person name="Ladd B."/>
            <person name="Jarett J.K."/>
            <person name="Geller-Mcgrath D.E."/>
            <person name="Sieber C.M.K."/>
            <person name="Emerson J.B."/>
            <person name="Anantharaman K."/>
            <person name="Thomas B.C."/>
            <person name="Malmstrom R."/>
            <person name="Stieglmeier M."/>
            <person name="Klingl A."/>
            <person name="Woyke T."/>
            <person name="Ryan C.M."/>
            <person name="Banfield J.F."/>
        </authorList>
    </citation>
    <scope>NUCLEOTIDE SEQUENCE [LARGE SCALE GENOMIC DNA]</scope>
</reference>
<feature type="signal peptide" evidence="2">
    <location>
        <begin position="1"/>
        <end position="27"/>
    </location>
</feature>
<sequence>MIKKYRILFIGLAILGVVFLTSSFAMAEENSEAAPGSAVLSDEASQVLAEDAALADEPETMEGFTVEQPKSVPSNFGFWWRNLAERVSVALTLDPVKKAEKQVKFAEEKIKLAEYIVQNSSDIKAQEKAQQMMEKANEYIRRVEERQDDLLQKADERAAVLLKNVVRHQANKEAVLQKLEEKLPPEKLDKLYELRERAEAQRKKFLAAMENSAVPQAVKDKV</sequence>
<dbReference type="Pfam" id="PF18915">
    <property type="entry name" value="DUF5667"/>
    <property type="match status" value="1"/>
</dbReference>
<accession>A0A2M6WLQ4</accession>
<dbReference type="EMBL" id="PFAS01000046">
    <property type="protein sequence ID" value="PIT93751.1"/>
    <property type="molecule type" value="Genomic_DNA"/>
</dbReference>
<proteinExistence type="predicted"/>
<organism evidence="4 5">
    <name type="scientific">Candidatus Falkowbacteria bacterium CG10_big_fil_rev_8_21_14_0_10_43_11</name>
    <dbReference type="NCBI Taxonomy" id="1974568"/>
    <lineage>
        <taxon>Bacteria</taxon>
        <taxon>Candidatus Falkowiibacteriota</taxon>
    </lineage>
</organism>
<evidence type="ECO:0000259" key="3">
    <source>
        <dbReference type="Pfam" id="PF18915"/>
    </source>
</evidence>
<feature type="domain" description="DUF5667" evidence="3">
    <location>
        <begin position="71"/>
        <end position="186"/>
    </location>
</feature>
<dbReference type="AlphaFoldDB" id="A0A2M6WLQ4"/>
<feature type="chain" id="PRO_5014869811" description="DUF5667 domain-containing protein" evidence="2">
    <location>
        <begin position="28"/>
        <end position="222"/>
    </location>
</feature>
<evidence type="ECO:0000313" key="5">
    <source>
        <dbReference type="Proteomes" id="UP000229335"/>
    </source>
</evidence>
<evidence type="ECO:0000256" key="1">
    <source>
        <dbReference type="SAM" id="Coils"/>
    </source>
</evidence>
<feature type="coiled-coil region" evidence="1">
    <location>
        <begin position="96"/>
        <end position="208"/>
    </location>
</feature>
<protein>
    <recommendedName>
        <fullName evidence="3">DUF5667 domain-containing protein</fullName>
    </recommendedName>
</protein>
<keyword evidence="2" id="KW-0732">Signal</keyword>
<evidence type="ECO:0000256" key="2">
    <source>
        <dbReference type="SAM" id="SignalP"/>
    </source>
</evidence>
<evidence type="ECO:0000313" key="4">
    <source>
        <dbReference type="EMBL" id="PIT93751.1"/>
    </source>
</evidence>
<keyword evidence="1" id="KW-0175">Coiled coil</keyword>
<dbReference type="InterPro" id="IPR043725">
    <property type="entry name" value="DUF5667"/>
</dbReference>
<comment type="caution">
    <text evidence="4">The sequence shown here is derived from an EMBL/GenBank/DDBJ whole genome shotgun (WGS) entry which is preliminary data.</text>
</comment>
<dbReference type="Proteomes" id="UP000229335">
    <property type="component" value="Unassembled WGS sequence"/>
</dbReference>
<gene>
    <name evidence="4" type="ORF">COU00_02700</name>
</gene>
<name>A0A2M6WLQ4_9BACT</name>
<feature type="non-terminal residue" evidence="4">
    <location>
        <position position="222"/>
    </location>
</feature>